<comment type="caution">
    <text evidence="2">The sequence shown here is derived from an EMBL/GenBank/DDBJ whole genome shotgun (WGS) entry which is preliminary data.</text>
</comment>
<proteinExistence type="predicted"/>
<dbReference type="Proteomes" id="UP000828390">
    <property type="component" value="Unassembled WGS sequence"/>
</dbReference>
<protein>
    <submittedName>
        <fullName evidence="2">Uncharacterized protein</fullName>
    </submittedName>
</protein>
<sequence>MQRKLTTRNTTETTRNATKTTRNENETMRNATETTRNATEITRNATETSRNATGTTRNATATTRNATATTRNATTTTRNATETTRYATGLNWFEPISARVRPDIPVDKPRENPHAPVAVPRVRRSGALMPASVSMQSLKNASIMICSDALNQQMAR</sequence>
<gene>
    <name evidence="2" type="ORF">DPMN_067569</name>
</gene>
<name>A0A9D3YZY4_DREPO</name>
<reference evidence="2" key="2">
    <citation type="submission" date="2020-11" db="EMBL/GenBank/DDBJ databases">
        <authorList>
            <person name="McCartney M.A."/>
            <person name="Auch B."/>
            <person name="Kono T."/>
            <person name="Mallez S."/>
            <person name="Becker A."/>
            <person name="Gohl D.M."/>
            <person name="Silverstein K.A.T."/>
            <person name="Koren S."/>
            <person name="Bechman K.B."/>
            <person name="Herman A."/>
            <person name="Abrahante J.E."/>
            <person name="Garbe J."/>
        </authorList>
    </citation>
    <scope>NUCLEOTIDE SEQUENCE</scope>
    <source>
        <strain evidence="2">Duluth1</strain>
        <tissue evidence="2">Whole animal</tissue>
    </source>
</reference>
<evidence type="ECO:0000313" key="3">
    <source>
        <dbReference type="Proteomes" id="UP000828390"/>
    </source>
</evidence>
<evidence type="ECO:0000313" key="2">
    <source>
        <dbReference type="EMBL" id="KAH3708130.1"/>
    </source>
</evidence>
<accession>A0A9D3YZY4</accession>
<keyword evidence="3" id="KW-1185">Reference proteome</keyword>
<dbReference type="EMBL" id="JAIWYP010000014">
    <property type="protein sequence ID" value="KAH3708130.1"/>
    <property type="molecule type" value="Genomic_DNA"/>
</dbReference>
<evidence type="ECO:0000256" key="1">
    <source>
        <dbReference type="SAM" id="MobiDB-lite"/>
    </source>
</evidence>
<feature type="region of interest" description="Disordered" evidence="1">
    <location>
        <begin position="1"/>
        <end position="83"/>
    </location>
</feature>
<reference evidence="2" key="1">
    <citation type="journal article" date="2019" name="bioRxiv">
        <title>The Genome of the Zebra Mussel, Dreissena polymorpha: A Resource for Invasive Species Research.</title>
        <authorList>
            <person name="McCartney M.A."/>
            <person name="Auch B."/>
            <person name="Kono T."/>
            <person name="Mallez S."/>
            <person name="Zhang Y."/>
            <person name="Obille A."/>
            <person name="Becker A."/>
            <person name="Abrahante J.E."/>
            <person name="Garbe J."/>
            <person name="Badalamenti J.P."/>
            <person name="Herman A."/>
            <person name="Mangelson H."/>
            <person name="Liachko I."/>
            <person name="Sullivan S."/>
            <person name="Sone E.D."/>
            <person name="Koren S."/>
            <person name="Silverstein K.A.T."/>
            <person name="Beckman K.B."/>
            <person name="Gohl D.M."/>
        </authorList>
    </citation>
    <scope>NUCLEOTIDE SEQUENCE</scope>
    <source>
        <strain evidence="2">Duluth1</strain>
        <tissue evidence="2">Whole animal</tissue>
    </source>
</reference>
<organism evidence="2 3">
    <name type="scientific">Dreissena polymorpha</name>
    <name type="common">Zebra mussel</name>
    <name type="synonym">Mytilus polymorpha</name>
    <dbReference type="NCBI Taxonomy" id="45954"/>
    <lineage>
        <taxon>Eukaryota</taxon>
        <taxon>Metazoa</taxon>
        <taxon>Spiralia</taxon>
        <taxon>Lophotrochozoa</taxon>
        <taxon>Mollusca</taxon>
        <taxon>Bivalvia</taxon>
        <taxon>Autobranchia</taxon>
        <taxon>Heteroconchia</taxon>
        <taxon>Euheterodonta</taxon>
        <taxon>Imparidentia</taxon>
        <taxon>Neoheterodontei</taxon>
        <taxon>Myida</taxon>
        <taxon>Dreissenoidea</taxon>
        <taxon>Dreissenidae</taxon>
        <taxon>Dreissena</taxon>
    </lineage>
</organism>
<dbReference type="AlphaFoldDB" id="A0A9D3YZY4"/>
<feature type="compositionally biased region" description="Low complexity" evidence="1">
    <location>
        <begin position="48"/>
        <end position="83"/>
    </location>
</feature>
<feature type="compositionally biased region" description="Polar residues" evidence="1">
    <location>
        <begin position="28"/>
        <end position="47"/>
    </location>
</feature>
<feature type="compositionally biased region" description="Low complexity" evidence="1">
    <location>
        <begin position="7"/>
        <end position="20"/>
    </location>
</feature>